<evidence type="ECO:0000256" key="6">
    <source>
        <dbReference type="SAM" id="Coils"/>
    </source>
</evidence>
<evidence type="ECO:0000313" key="9">
    <source>
        <dbReference type="Proteomes" id="UP000594454"/>
    </source>
</evidence>
<evidence type="ECO:0000256" key="7">
    <source>
        <dbReference type="SAM" id="MobiDB-lite"/>
    </source>
</evidence>
<feature type="coiled-coil region" evidence="6">
    <location>
        <begin position="73"/>
        <end position="176"/>
    </location>
</feature>
<evidence type="ECO:0000256" key="2">
    <source>
        <dbReference type="ARBA" id="ARBA00010313"/>
    </source>
</evidence>
<reference evidence="8 9" key="1">
    <citation type="submission" date="2020-11" db="EMBL/GenBank/DDBJ databases">
        <authorList>
            <person name="Wallbank WR R."/>
            <person name="Pardo Diaz C."/>
            <person name="Kozak K."/>
            <person name="Martin S."/>
            <person name="Jiggins C."/>
            <person name="Moest M."/>
            <person name="Warren A I."/>
            <person name="Generalovic N T."/>
            <person name="Byers J.R.P. K."/>
            <person name="Montejo-Kovacevich G."/>
            <person name="Yen C E."/>
        </authorList>
    </citation>
    <scope>NUCLEOTIDE SEQUENCE [LARGE SCALE GENOMIC DNA]</scope>
</reference>
<dbReference type="Pfam" id="PF17098">
    <property type="entry name" value="Wtap"/>
    <property type="match status" value="1"/>
</dbReference>
<evidence type="ECO:0008006" key="10">
    <source>
        <dbReference type="Google" id="ProtNLM"/>
    </source>
</evidence>
<comment type="subcellular location">
    <subcellularLocation>
        <location evidence="1">Nucleus</location>
    </subcellularLocation>
</comment>
<evidence type="ECO:0000256" key="5">
    <source>
        <dbReference type="ARBA" id="ARBA00023242"/>
    </source>
</evidence>
<feature type="compositionally biased region" description="Low complexity" evidence="7">
    <location>
        <begin position="1"/>
        <end position="12"/>
    </location>
</feature>
<organism evidence="8 9">
    <name type="scientific">Hermetia illucens</name>
    <name type="common">Black soldier fly</name>
    <dbReference type="NCBI Taxonomy" id="343691"/>
    <lineage>
        <taxon>Eukaryota</taxon>
        <taxon>Metazoa</taxon>
        <taxon>Ecdysozoa</taxon>
        <taxon>Arthropoda</taxon>
        <taxon>Hexapoda</taxon>
        <taxon>Insecta</taxon>
        <taxon>Pterygota</taxon>
        <taxon>Neoptera</taxon>
        <taxon>Endopterygota</taxon>
        <taxon>Diptera</taxon>
        <taxon>Brachycera</taxon>
        <taxon>Stratiomyomorpha</taxon>
        <taxon>Stratiomyidae</taxon>
        <taxon>Hermetiinae</taxon>
        <taxon>Hermetia</taxon>
    </lineage>
</organism>
<dbReference type="EMBL" id="LR899012">
    <property type="protein sequence ID" value="CAD7088448.1"/>
    <property type="molecule type" value="Genomic_DNA"/>
</dbReference>
<keyword evidence="5" id="KW-0539">Nucleus</keyword>
<feature type="compositionally biased region" description="Acidic residues" evidence="7">
    <location>
        <begin position="463"/>
        <end position="479"/>
    </location>
</feature>
<dbReference type="PANTHER" id="PTHR15217:SF0">
    <property type="entry name" value="PRE-MRNA-SPLICING REGULATOR WTAP"/>
    <property type="match status" value="1"/>
</dbReference>
<comment type="similarity">
    <text evidence="2">Belongs to the fl(2)d family.</text>
</comment>
<evidence type="ECO:0000256" key="1">
    <source>
        <dbReference type="ARBA" id="ARBA00004123"/>
    </source>
</evidence>
<dbReference type="GO" id="GO:0005634">
    <property type="term" value="C:nucleus"/>
    <property type="evidence" value="ECO:0007669"/>
    <property type="project" value="UniProtKB-SubCell"/>
</dbReference>
<feature type="compositionally biased region" description="Polar residues" evidence="7">
    <location>
        <begin position="433"/>
        <end position="442"/>
    </location>
</feature>
<dbReference type="InterPro" id="IPR033757">
    <property type="entry name" value="WTAP"/>
</dbReference>
<feature type="coiled-coil region" evidence="6">
    <location>
        <begin position="243"/>
        <end position="277"/>
    </location>
</feature>
<sequence length="513" mass="56575">MSSAAAIAAEISPKNNSLVEESREPEMSVQAAATVTASTAGAGVTNAAGALAAGDLSSTSLPSPHQASASISYHTIEQHCRLLEEENQQLKESEARLQQQHADSQRRERLLMRRLANKEQELQDYAAQIAEYKNAQAPGQAALRSALLDPAVNILFDKLKHELQSTRAKLEETQNELSAWKFTPDSNTGKRLMAKCRLLYQENEELGKMTSNGRLAKLEGELAMQKSFSEEVKKSQSELDDFIQELDEDVEGMQSTILFLQQELKAAKDRIQQLEKENCPLKSVDEDDDENVDNSRHLVNGKSSPQTGSGREISDYYASEERTPKYNKNSTTYHIVHNSNNSIILRTSNLISDDSSRRSNLYNGNHNDLSSANMNGGDSDMNKAQNEQTSTTGGSGNKGYLESSSCSNNSTLNNKANKVVSNQRKRNYDSDSSENSSTNGCTLRNNKKLKKKARRSSVLSIDLNEEDTQIADESDDDELTPLPTAASAPPAATSNQRIMTRRKSARNHQNGDH</sequence>
<accession>A0A7R8YWI2</accession>
<keyword evidence="4" id="KW-0508">mRNA splicing</keyword>
<dbReference type="OrthoDB" id="3366661at2759"/>
<name>A0A7R8YWI2_HERIL</name>
<evidence type="ECO:0000313" key="8">
    <source>
        <dbReference type="EMBL" id="CAD7088448.1"/>
    </source>
</evidence>
<dbReference type="InParanoid" id="A0A7R8YWI2"/>
<dbReference type="FunCoup" id="A0A7R8YWI2">
    <property type="interactions" value="1467"/>
</dbReference>
<evidence type="ECO:0000256" key="4">
    <source>
        <dbReference type="ARBA" id="ARBA00023187"/>
    </source>
</evidence>
<dbReference type="Proteomes" id="UP000594454">
    <property type="component" value="Chromosome 4"/>
</dbReference>
<feature type="region of interest" description="Disordered" evidence="7">
    <location>
        <begin position="356"/>
        <end position="513"/>
    </location>
</feature>
<keyword evidence="6" id="KW-0175">Coiled coil</keyword>
<dbReference type="PANTHER" id="PTHR15217">
    <property type="entry name" value="WILMS' TUMOR 1-ASSOCIATING PROTEIN"/>
    <property type="match status" value="1"/>
</dbReference>
<gene>
    <name evidence="8" type="ORF">HERILL_LOCUS11071</name>
</gene>
<evidence type="ECO:0000256" key="3">
    <source>
        <dbReference type="ARBA" id="ARBA00022664"/>
    </source>
</evidence>
<feature type="compositionally biased region" description="Low complexity" evidence="7">
    <location>
        <begin position="403"/>
        <end position="414"/>
    </location>
</feature>
<feature type="compositionally biased region" description="Basic residues" evidence="7">
    <location>
        <begin position="445"/>
        <end position="455"/>
    </location>
</feature>
<dbReference type="GO" id="GO:0016556">
    <property type="term" value="P:mRNA modification"/>
    <property type="evidence" value="ECO:0007669"/>
    <property type="project" value="InterPro"/>
</dbReference>
<feature type="region of interest" description="Disordered" evidence="7">
    <location>
        <begin position="1"/>
        <end position="32"/>
    </location>
</feature>
<dbReference type="GO" id="GO:0008380">
    <property type="term" value="P:RNA splicing"/>
    <property type="evidence" value="ECO:0007669"/>
    <property type="project" value="UniProtKB-KW"/>
</dbReference>
<feature type="compositionally biased region" description="Polar residues" evidence="7">
    <location>
        <begin position="356"/>
        <end position="392"/>
    </location>
</feature>
<dbReference type="GO" id="GO:0000381">
    <property type="term" value="P:regulation of alternative mRNA splicing, via spliceosome"/>
    <property type="evidence" value="ECO:0007669"/>
    <property type="project" value="InterPro"/>
</dbReference>
<dbReference type="AlphaFoldDB" id="A0A7R8YWI2"/>
<protein>
    <recommendedName>
        <fullName evidence="10">Pre-mRNA-splicing regulator female-lethal(2)D</fullName>
    </recommendedName>
</protein>
<keyword evidence="3" id="KW-0507">mRNA processing</keyword>
<dbReference type="GO" id="GO:0006397">
    <property type="term" value="P:mRNA processing"/>
    <property type="evidence" value="ECO:0007669"/>
    <property type="project" value="UniProtKB-KW"/>
</dbReference>
<feature type="region of interest" description="Disordered" evidence="7">
    <location>
        <begin position="278"/>
        <end position="312"/>
    </location>
</feature>
<feature type="compositionally biased region" description="Low complexity" evidence="7">
    <location>
        <begin position="480"/>
        <end position="494"/>
    </location>
</feature>
<keyword evidence="9" id="KW-1185">Reference proteome</keyword>
<proteinExistence type="inferred from homology"/>